<evidence type="ECO:0000256" key="3">
    <source>
        <dbReference type="ARBA" id="ARBA00022490"/>
    </source>
</evidence>
<feature type="coiled-coil region" evidence="8">
    <location>
        <begin position="59"/>
        <end position="103"/>
    </location>
</feature>
<feature type="coiled-coil region" evidence="8">
    <location>
        <begin position="903"/>
        <end position="1244"/>
    </location>
</feature>
<feature type="compositionally biased region" description="Acidic residues" evidence="9">
    <location>
        <begin position="638"/>
        <end position="658"/>
    </location>
</feature>
<dbReference type="EMBL" id="JAPXFL010000006">
    <property type="protein sequence ID" value="KAK9504810.1"/>
    <property type="molecule type" value="Genomic_DNA"/>
</dbReference>
<dbReference type="GO" id="GO:0005813">
    <property type="term" value="C:centrosome"/>
    <property type="evidence" value="ECO:0007669"/>
    <property type="project" value="UniProtKB-SubCell"/>
</dbReference>
<gene>
    <name evidence="10" type="ORF">O3M35_008993</name>
</gene>
<keyword evidence="6" id="KW-0206">Cytoskeleton</keyword>
<organism evidence="10 11">
    <name type="scientific">Rhynocoris fuscipes</name>
    <dbReference type="NCBI Taxonomy" id="488301"/>
    <lineage>
        <taxon>Eukaryota</taxon>
        <taxon>Metazoa</taxon>
        <taxon>Ecdysozoa</taxon>
        <taxon>Arthropoda</taxon>
        <taxon>Hexapoda</taxon>
        <taxon>Insecta</taxon>
        <taxon>Pterygota</taxon>
        <taxon>Neoptera</taxon>
        <taxon>Paraneoptera</taxon>
        <taxon>Hemiptera</taxon>
        <taxon>Heteroptera</taxon>
        <taxon>Panheteroptera</taxon>
        <taxon>Cimicomorpha</taxon>
        <taxon>Reduviidae</taxon>
        <taxon>Harpactorinae</taxon>
        <taxon>Harpactorini</taxon>
        <taxon>Rhynocoris</taxon>
    </lineage>
</organism>
<dbReference type="GO" id="GO:0030030">
    <property type="term" value="P:cell projection organization"/>
    <property type="evidence" value="ECO:0007669"/>
    <property type="project" value="UniProtKB-KW"/>
</dbReference>
<feature type="region of interest" description="Disordered" evidence="9">
    <location>
        <begin position="609"/>
        <end position="797"/>
    </location>
</feature>
<keyword evidence="3" id="KW-0963">Cytoplasm</keyword>
<evidence type="ECO:0000313" key="11">
    <source>
        <dbReference type="Proteomes" id="UP001461498"/>
    </source>
</evidence>
<feature type="compositionally biased region" description="Basic and acidic residues" evidence="9">
    <location>
        <begin position="624"/>
        <end position="637"/>
    </location>
</feature>
<feature type="compositionally biased region" description="Basic and acidic residues" evidence="9">
    <location>
        <begin position="751"/>
        <end position="769"/>
    </location>
</feature>
<feature type="coiled-coil region" evidence="8">
    <location>
        <begin position="1297"/>
        <end position="1361"/>
    </location>
</feature>
<dbReference type="EMBL" id="JAPXFL010000006">
    <property type="protein sequence ID" value="KAK9504809.1"/>
    <property type="molecule type" value="Genomic_DNA"/>
</dbReference>
<evidence type="ECO:0000256" key="5">
    <source>
        <dbReference type="ARBA" id="ARBA00023054"/>
    </source>
</evidence>
<keyword evidence="7" id="KW-0966">Cell projection</keyword>
<dbReference type="PANTHER" id="PTHR18879:SF20">
    <property type="entry name" value="CENTROSOMAL PROTEIN OF 290 KDA"/>
    <property type="match status" value="1"/>
</dbReference>
<evidence type="ECO:0000256" key="4">
    <source>
        <dbReference type="ARBA" id="ARBA00022794"/>
    </source>
</evidence>
<feature type="compositionally biased region" description="Polar residues" evidence="9">
    <location>
        <begin position="770"/>
        <end position="779"/>
    </location>
</feature>
<feature type="compositionally biased region" description="Polar residues" evidence="9">
    <location>
        <begin position="731"/>
        <end position="750"/>
    </location>
</feature>
<dbReference type="Gene3D" id="1.10.287.1490">
    <property type="match status" value="1"/>
</dbReference>
<feature type="coiled-coil region" evidence="8">
    <location>
        <begin position="134"/>
        <end position="210"/>
    </location>
</feature>
<evidence type="ECO:0000256" key="1">
    <source>
        <dbReference type="ARBA" id="ARBA00004120"/>
    </source>
</evidence>
<evidence type="ECO:0000256" key="7">
    <source>
        <dbReference type="ARBA" id="ARBA00023273"/>
    </source>
</evidence>
<evidence type="ECO:0000256" key="8">
    <source>
        <dbReference type="SAM" id="Coils"/>
    </source>
</evidence>
<evidence type="ECO:0000256" key="2">
    <source>
        <dbReference type="ARBA" id="ARBA00004300"/>
    </source>
</evidence>
<feature type="compositionally biased region" description="Basic and acidic residues" evidence="9">
    <location>
        <begin position="659"/>
        <end position="672"/>
    </location>
</feature>
<dbReference type="PANTHER" id="PTHR18879">
    <property type="entry name" value="CENTROSOMAL PROTEIN OF 290 KDA"/>
    <property type="match status" value="1"/>
</dbReference>
<feature type="coiled-coil region" evidence="8">
    <location>
        <begin position="482"/>
        <end position="516"/>
    </location>
</feature>
<sequence>MDSDQNIPPDKFEPLFKLTKEILKYKGVQVENLLADLDVLATNAGSGEVQSEKHTEALVVELQAKERELIEEKALVEKLQNEVAESQREKNELRREIILIQNENQAGLSASFNEDNTEDVAHLKDTIQHKNKHILQLLSDIEVLEKENDTLNKKVNMIRRELSEATTNLTKLSGENISLRQASYDYKEQISALEERNAALTTQVSELVNERARRDANLDELIDALEERVAKWQEIFSYKEKEIEELKAQLLEISQSSQAKQTTLVSANYTALIKTIEEQEDIIEQLRGQLKQAGDDLTKSTAVLQEFKKKSDAKENEDETSSKVEELREELHKAQQQITYLQEKVNEAEQDAQFRAEEMTELIIQLKEYEDGVYGLAEARREIKETKKQLSIRDKQILNLVQELNDLHMKAGDNIQIDGEKILSNVDDEDKISELDLKLQLNQVQQTAIHLSMQNFDLKAQIKILSDELNSGKPKKTITSESENQKAVVAKDESELTEMEEKIKLLIDENEGLRKGLHEIMESIRTQDGSSNVVIESESLERVIEALDSRHVSGWYHPAMRLQAALNKMQGINDALRQQLHESRYRESYFQAELQTSYIRIGELENELSKSSSNHKQPVPAPRKIKDVTDAEDRLDGNDEGVQEELENVEENAEIETEKEDHSEDKEPKKAVEMSPSHQEQIDRREEGTVTEIVNLETSATQTEVKPSSGGSVRSANGSVKSAGSAKGNGSRKSSANGLRQRQPDENAQQKTEKDVAIEEPENNGKMDDNTYTINGSKSQSEKDKNSYDDKDIDTSEEGNSLKTKFIRIEENEIDLREKCEQLRRDLENIKTSTEQALLELKNNKDALFEEFHNAMKKVNEQLDRMKETSTGQQPPVQITNLESAAATFQTQESKLFSYGLELVEQKKLIAEKDALIMQLEERVSALQAKLDATVAENRESNDKRVISLKETVTNFRNIIKQKEGVIEKYKTLLEKCTEECSRLTDRNNELEERLAKLPKKESITDSKAVTVLMEKWLIRVHNLEDEIRDLTFRLNEANCALAESKKEVDNWKNIATSNMEKVDEKDDNEIYRKNQEIEELKMSINEMKANAEMTYKNKLRNENIKFKKKEDELNKKIKAFEIEISKLKHISSIKSSKTTNKAVKREFMLLDRIKQLEEELESCKNREKNTMQMRKDRCAEEVTKWEEKKKLQTINEKYKSELKEKSLQMEMYETQITRLKSIISKMEKERIALQRRLKMSEDLLAKSMAGLTSKNDDFIEKEMALDEDRLIGTPKYTPRSHSDSPSNDEKLNLQSRADLIKAVAALRKVISKLRQENSNFVHKDYVKKLQTELHKMEENYMDAVERNLALEEQLREADAKLSNNADLGDSSVDRNAFQFLKEQLDQKCELLSKVKVLLQRAILREKQLIQQVTLLKTLVPPEKMEYFHKEAREP</sequence>
<keyword evidence="5 8" id="KW-0175">Coiled coil</keyword>
<evidence type="ECO:0000313" key="10">
    <source>
        <dbReference type="EMBL" id="KAK9504810.1"/>
    </source>
</evidence>
<reference evidence="10 11" key="1">
    <citation type="submission" date="2022-12" db="EMBL/GenBank/DDBJ databases">
        <title>Chromosome-level genome assembly of true bugs.</title>
        <authorList>
            <person name="Ma L."/>
            <person name="Li H."/>
        </authorList>
    </citation>
    <scope>NUCLEOTIDE SEQUENCE [LARGE SCALE GENOMIC DNA]</scope>
    <source>
        <strain evidence="10">Lab_2022b</strain>
    </source>
</reference>
<proteinExistence type="predicted"/>
<comment type="subcellular location">
    <subcellularLocation>
        <location evidence="1">Cytoplasm</location>
        <location evidence="1">Cytoskeleton</location>
        <location evidence="1">Cilium basal body</location>
    </subcellularLocation>
    <subcellularLocation>
        <location evidence="2">Cytoplasm</location>
        <location evidence="2">Cytoskeleton</location>
        <location evidence="2">Microtubule organizing center</location>
        <location evidence="2">Centrosome</location>
    </subcellularLocation>
</comment>
<feature type="region of interest" description="Disordered" evidence="9">
    <location>
        <begin position="1271"/>
        <end position="1292"/>
    </location>
</feature>
<protein>
    <submittedName>
        <fullName evidence="10">Uncharacterized protein</fullName>
    </submittedName>
</protein>
<keyword evidence="11" id="KW-1185">Reference proteome</keyword>
<feature type="coiled-coil region" evidence="8">
    <location>
        <begin position="806"/>
        <end position="869"/>
    </location>
</feature>
<accession>A0AAW1D8Z0</accession>
<evidence type="ECO:0000256" key="6">
    <source>
        <dbReference type="ARBA" id="ARBA00023212"/>
    </source>
</evidence>
<feature type="compositionally biased region" description="Polar residues" evidence="9">
    <location>
        <begin position="696"/>
        <end position="722"/>
    </location>
</feature>
<feature type="coiled-coil region" evidence="8">
    <location>
        <begin position="269"/>
        <end position="351"/>
    </location>
</feature>
<feature type="compositionally biased region" description="Basic and acidic residues" evidence="9">
    <location>
        <begin position="780"/>
        <end position="794"/>
    </location>
</feature>
<comment type="caution">
    <text evidence="10">The sequence shown here is derived from an EMBL/GenBank/DDBJ whole genome shotgun (WGS) entry which is preliminary data.</text>
</comment>
<name>A0AAW1D8Z0_9HEMI</name>
<evidence type="ECO:0000256" key="9">
    <source>
        <dbReference type="SAM" id="MobiDB-lite"/>
    </source>
</evidence>
<dbReference type="InterPro" id="IPR026201">
    <property type="entry name" value="Cep290"/>
</dbReference>
<dbReference type="Proteomes" id="UP001461498">
    <property type="component" value="Unassembled WGS sequence"/>
</dbReference>
<keyword evidence="4" id="KW-0970">Cilium biogenesis/degradation</keyword>